<evidence type="ECO:0000256" key="1">
    <source>
        <dbReference type="SAM" id="MobiDB-lite"/>
    </source>
</evidence>
<dbReference type="AlphaFoldDB" id="W7APB3"/>
<keyword evidence="3" id="KW-1185">Reference proteome</keyword>
<evidence type="ECO:0000313" key="3">
    <source>
        <dbReference type="Proteomes" id="UP000030640"/>
    </source>
</evidence>
<name>W7APB3_9APIC</name>
<dbReference type="Proteomes" id="UP000030640">
    <property type="component" value="Unassembled WGS sequence"/>
</dbReference>
<feature type="compositionally biased region" description="Basic and acidic residues" evidence="1">
    <location>
        <begin position="1"/>
        <end position="10"/>
    </location>
</feature>
<reference evidence="2 3" key="1">
    <citation type="submission" date="2013-02" db="EMBL/GenBank/DDBJ databases">
        <title>The Genome Sequence of Plasmodium inui San Antonio 1.</title>
        <authorList>
            <consortium name="The Broad Institute Genome Sequencing Platform"/>
            <consortium name="The Broad Institute Genome Sequencing Center for Infectious Disease"/>
            <person name="Neafsey D."/>
            <person name="Cheeseman I."/>
            <person name="Volkman S."/>
            <person name="Adams J."/>
            <person name="Walker B."/>
            <person name="Young S.K."/>
            <person name="Zeng Q."/>
            <person name="Gargeya S."/>
            <person name="Fitzgerald M."/>
            <person name="Haas B."/>
            <person name="Abouelleil A."/>
            <person name="Alvarado L."/>
            <person name="Arachchi H.M."/>
            <person name="Berlin A.M."/>
            <person name="Chapman S.B."/>
            <person name="Dewar J."/>
            <person name="Goldberg J."/>
            <person name="Griggs A."/>
            <person name="Gujja S."/>
            <person name="Hansen M."/>
            <person name="Howarth C."/>
            <person name="Imamovic A."/>
            <person name="Larimer J."/>
            <person name="McCowan C."/>
            <person name="Murphy C."/>
            <person name="Neiman D."/>
            <person name="Pearson M."/>
            <person name="Priest M."/>
            <person name="Roberts A."/>
            <person name="Saif S."/>
            <person name="Shea T."/>
            <person name="Sisk P."/>
            <person name="Sykes S."/>
            <person name="Wortman J."/>
            <person name="Nusbaum C."/>
            <person name="Birren B."/>
        </authorList>
    </citation>
    <scope>NUCLEOTIDE SEQUENCE [LARGE SCALE GENOMIC DNA]</scope>
    <source>
        <strain evidence="2 3">San Antonio 1</strain>
    </source>
</reference>
<feature type="region of interest" description="Disordered" evidence="1">
    <location>
        <begin position="64"/>
        <end position="103"/>
    </location>
</feature>
<protein>
    <submittedName>
        <fullName evidence="2">Uncharacterized protein</fullName>
    </submittedName>
</protein>
<dbReference type="GeneID" id="20037645"/>
<organism evidence="2 3">
    <name type="scientific">Plasmodium inui San Antonio 1</name>
    <dbReference type="NCBI Taxonomy" id="1237626"/>
    <lineage>
        <taxon>Eukaryota</taxon>
        <taxon>Sar</taxon>
        <taxon>Alveolata</taxon>
        <taxon>Apicomplexa</taxon>
        <taxon>Aconoidasida</taxon>
        <taxon>Haemosporida</taxon>
        <taxon>Plasmodiidae</taxon>
        <taxon>Plasmodium</taxon>
        <taxon>Plasmodium (Plasmodium)</taxon>
    </lineage>
</organism>
<accession>W7APB3</accession>
<proteinExistence type="predicted"/>
<dbReference type="VEuPathDB" id="PlasmoDB:C922_02371"/>
<dbReference type="EMBL" id="KI965467">
    <property type="protein sequence ID" value="EUD67221.1"/>
    <property type="molecule type" value="Genomic_DNA"/>
</dbReference>
<gene>
    <name evidence="2" type="ORF">C922_02371</name>
</gene>
<feature type="region of interest" description="Disordered" evidence="1">
    <location>
        <begin position="1"/>
        <end position="25"/>
    </location>
</feature>
<dbReference type="RefSeq" id="XP_008816192.1">
    <property type="nucleotide sequence ID" value="XM_008817970.1"/>
</dbReference>
<evidence type="ECO:0000313" key="2">
    <source>
        <dbReference type="EMBL" id="EUD67221.1"/>
    </source>
</evidence>
<sequence length="103" mass="11803">MEDDYRKEFSRNPTESQHSEEPNEEFTIYKIKNTLRTLDQPIEQYGIANYFLNYYNGGDNNEECKSEGKFGSPSDEVPSPCHSLADRDELKNSDQGSTNRGSP</sequence>
<feature type="compositionally biased region" description="Polar residues" evidence="1">
    <location>
        <begin position="93"/>
        <end position="103"/>
    </location>
</feature>